<dbReference type="InterPro" id="IPR013216">
    <property type="entry name" value="Methyltransf_11"/>
</dbReference>
<dbReference type="CDD" id="cd02440">
    <property type="entry name" value="AdoMet_MTases"/>
    <property type="match status" value="1"/>
</dbReference>
<reference evidence="2" key="1">
    <citation type="submission" date="2010-10" db="EMBL/GenBank/DDBJ databases">
        <title>Complete sequence of chromosome of Geobacillus sp. Y4.1MC1.</title>
        <authorList>
            <consortium name="US DOE Joint Genome Institute"/>
            <person name="Lucas S."/>
            <person name="Copeland A."/>
            <person name="Lapidus A."/>
            <person name="Cheng J.-F."/>
            <person name="Bruce D."/>
            <person name="Goodwin L."/>
            <person name="Pitluck S."/>
            <person name="Chertkov O."/>
            <person name="Zhang X."/>
            <person name="Detter J.C."/>
            <person name="Han C."/>
            <person name="Tapia R."/>
            <person name="Land M."/>
            <person name="Hauser L."/>
            <person name="Jeffries C."/>
            <person name="Kyrpides N."/>
            <person name="Ivanova N."/>
            <person name="Ovchinnikova G."/>
            <person name="Brumm P."/>
            <person name="Mead D."/>
            <person name="Woyke T."/>
        </authorList>
    </citation>
    <scope>NUCLEOTIDE SEQUENCE [LARGE SCALE GENOMIC DNA]</scope>
    <source>
        <strain evidence="2">Y4.1MC1</strain>
    </source>
</reference>
<organism evidence="2">
    <name type="scientific">Geobacillus sp. (strain Y4.1MC1)</name>
    <dbReference type="NCBI Taxonomy" id="581103"/>
    <lineage>
        <taxon>Bacteria</taxon>
        <taxon>Bacillati</taxon>
        <taxon>Bacillota</taxon>
        <taxon>Bacilli</taxon>
        <taxon>Bacillales</taxon>
        <taxon>Anoxybacillaceae</taxon>
        <taxon>Geobacillus</taxon>
    </lineage>
</organism>
<dbReference type="PANTHER" id="PTHR43591:SF24">
    <property type="entry name" value="2-METHOXY-6-POLYPRENYL-1,4-BENZOQUINOL METHYLASE, MITOCHONDRIAL"/>
    <property type="match status" value="1"/>
</dbReference>
<sequence length="208" mass="23395">MLNNSWNAFIYKCWAPVYDFFFNRGLFYSARKRVFAQVNVAEGSRVLFVGVGTGADLAFFPLDRLKVVAVDYSIDMLKKAKGKYPHIELMQMDAQSLSFPACSFDLIVASLIVSVVPNPEKAILEMARVVKKGGTIIIFDKFAPRHQKLSVVKKIIRPVIKLLGTDIGISFAKVYKAVKHECCVIEDSDVMMRGMYRKIVLKKITGCT</sequence>
<dbReference type="GO" id="GO:0032259">
    <property type="term" value="P:methylation"/>
    <property type="evidence" value="ECO:0007669"/>
    <property type="project" value="UniProtKB-KW"/>
</dbReference>
<dbReference type="KEGG" id="gmc:GY4MC1_2270"/>
<feature type="domain" description="Methyltransferase type 11" evidence="1">
    <location>
        <begin position="49"/>
        <end position="138"/>
    </location>
</feature>
<dbReference type="EMBL" id="CP002293">
    <property type="protein sequence ID" value="ADP75001.1"/>
    <property type="molecule type" value="Genomic_DNA"/>
</dbReference>
<gene>
    <name evidence="2" type="ORF">GY4MC1_2270</name>
</gene>
<name>A0A7U3YFU3_GEOS0</name>
<accession>A0A7U3YFU3</accession>
<dbReference type="PANTHER" id="PTHR43591">
    <property type="entry name" value="METHYLTRANSFERASE"/>
    <property type="match status" value="1"/>
</dbReference>
<proteinExistence type="predicted"/>
<keyword evidence="2" id="KW-0808">Transferase</keyword>
<dbReference type="Pfam" id="PF08241">
    <property type="entry name" value="Methyltransf_11"/>
    <property type="match status" value="1"/>
</dbReference>
<dbReference type="InterPro" id="IPR029063">
    <property type="entry name" value="SAM-dependent_MTases_sf"/>
</dbReference>
<dbReference type="GO" id="GO:0008757">
    <property type="term" value="F:S-adenosylmethionine-dependent methyltransferase activity"/>
    <property type="evidence" value="ECO:0007669"/>
    <property type="project" value="InterPro"/>
</dbReference>
<dbReference type="AlphaFoldDB" id="A0A7U3YFU3"/>
<evidence type="ECO:0000259" key="1">
    <source>
        <dbReference type="Pfam" id="PF08241"/>
    </source>
</evidence>
<protein>
    <submittedName>
        <fullName evidence="2">Methyltransferase type 11</fullName>
    </submittedName>
</protein>
<evidence type="ECO:0000313" key="2">
    <source>
        <dbReference type="EMBL" id="ADP75001.1"/>
    </source>
</evidence>
<dbReference type="SUPFAM" id="SSF53335">
    <property type="entry name" value="S-adenosyl-L-methionine-dependent methyltransferases"/>
    <property type="match status" value="1"/>
</dbReference>
<dbReference type="Gene3D" id="3.40.50.150">
    <property type="entry name" value="Vaccinia Virus protein VP39"/>
    <property type="match status" value="1"/>
</dbReference>
<keyword evidence="2" id="KW-0489">Methyltransferase</keyword>